<dbReference type="HOGENOM" id="CLU_075802_1_0_11"/>
<keyword evidence="7" id="KW-0472">Membrane</keyword>
<dbReference type="InterPro" id="IPR051474">
    <property type="entry name" value="Anti-sigma-K/W_factor"/>
</dbReference>
<dbReference type="PANTHER" id="PTHR37461">
    <property type="entry name" value="ANTI-SIGMA-K FACTOR RSKA"/>
    <property type="match status" value="1"/>
</dbReference>
<comment type="subcellular location">
    <subcellularLocation>
        <location evidence="2">Cell membrane</location>
    </subcellularLocation>
    <subcellularLocation>
        <location evidence="1">Membrane</location>
        <topology evidence="1">Single-pass membrane protein</topology>
    </subcellularLocation>
</comment>
<reference evidence="14" key="1">
    <citation type="submission" date="2009-09" db="EMBL/GenBank/DDBJ databases">
        <title>The complete genome of Kribbella flavida DSM 17836.</title>
        <authorList>
            <consortium name="US DOE Joint Genome Institute (JGI-PGF)"/>
            <person name="Lucas S."/>
            <person name="Copeland A."/>
            <person name="Lapidus A."/>
            <person name="Glavina del Rio T."/>
            <person name="Dalin E."/>
            <person name="Tice H."/>
            <person name="Bruce D."/>
            <person name="Goodwin L."/>
            <person name="Pitluck S."/>
            <person name="Kyrpides N."/>
            <person name="Mavromatis K."/>
            <person name="Ivanova N."/>
            <person name="Saunders E."/>
            <person name="Brettin T."/>
            <person name="Detter J.C."/>
            <person name="Han C."/>
            <person name="Larimer F."/>
            <person name="Land M."/>
            <person name="Hauser L."/>
            <person name="Markowitz V."/>
            <person name="Cheng J.-F."/>
            <person name="Hugenholtz P."/>
            <person name="Woyke T."/>
            <person name="Wu D."/>
            <person name="Pukall R."/>
            <person name="Klenk H.-P."/>
            <person name="Eisen J.A."/>
        </authorList>
    </citation>
    <scope>NUCLEOTIDE SEQUENCE [LARGE SCALE GENOMIC DNA]</scope>
    <source>
        <strain evidence="14">DSM 17836 / JCM 10339 / NBRC 14399</strain>
    </source>
</reference>
<evidence type="ECO:0000259" key="11">
    <source>
        <dbReference type="Pfam" id="PF10099"/>
    </source>
</evidence>
<dbReference type="eggNOG" id="COG5343">
    <property type="taxonomic scope" value="Bacteria"/>
</dbReference>
<evidence type="ECO:0000259" key="12">
    <source>
        <dbReference type="Pfam" id="PF22618"/>
    </source>
</evidence>
<evidence type="ECO:0000256" key="7">
    <source>
        <dbReference type="ARBA" id="ARBA00023136"/>
    </source>
</evidence>
<dbReference type="GO" id="GO:0006417">
    <property type="term" value="P:regulation of translation"/>
    <property type="evidence" value="ECO:0007669"/>
    <property type="project" value="TreeGrafter"/>
</dbReference>
<sequence>MTGSPDVHTLTGPYVLDALPDDERRDFEHHLLSCAACTTEVTELREAVVKLSTQVAIPPPARLKALVLASISRARQVPPLVGRHSAVPSGVAAPRRWSKVRSMLALAAAVLAAATSGGIAIDQYRDKSELARTNDQVAAVLAEPDVRTVHGDVSGGGQATVVASRSRDAAVVVLRGLRPLPPGRSYQLWLTDGARTAHSVGVVDSASAAGLTTVITGGVAGKVAFGLTIEPDGGSARPTLPSAALISMV</sequence>
<dbReference type="InterPro" id="IPR041916">
    <property type="entry name" value="Anti_sigma_zinc_sf"/>
</dbReference>
<keyword evidence="8" id="KW-0804">Transcription</keyword>
<accession>D2PLF8</accession>
<dbReference type="OrthoDB" id="153510at2"/>
<organism evidence="13 14">
    <name type="scientific">Kribbella flavida (strain DSM 17836 / JCM 10339 / NBRC 14399)</name>
    <dbReference type="NCBI Taxonomy" id="479435"/>
    <lineage>
        <taxon>Bacteria</taxon>
        <taxon>Bacillati</taxon>
        <taxon>Actinomycetota</taxon>
        <taxon>Actinomycetes</taxon>
        <taxon>Propionibacteriales</taxon>
        <taxon>Kribbellaceae</taxon>
        <taxon>Kribbella</taxon>
    </lineage>
</organism>
<evidence type="ECO:0000256" key="9">
    <source>
        <dbReference type="ARBA" id="ARBA00029829"/>
    </source>
</evidence>
<dbReference type="InterPro" id="IPR053877">
    <property type="entry name" value="RskA_N"/>
</dbReference>
<gene>
    <name evidence="13" type="ordered locus">Kfla_1487</name>
</gene>
<evidence type="ECO:0000256" key="10">
    <source>
        <dbReference type="ARBA" id="ARBA00030803"/>
    </source>
</evidence>
<feature type="domain" description="Anti-sigma-K factor RskA N-terminal" evidence="12">
    <location>
        <begin position="8"/>
        <end position="47"/>
    </location>
</feature>
<protein>
    <recommendedName>
        <fullName evidence="10">Regulator of SigK</fullName>
    </recommendedName>
    <alternativeName>
        <fullName evidence="9">Sigma-K anti-sigma factor RskA</fullName>
    </alternativeName>
</protein>
<keyword evidence="4" id="KW-0812">Transmembrane</keyword>
<name>D2PLF8_KRIFD</name>
<dbReference type="GO" id="GO:0016989">
    <property type="term" value="F:sigma factor antagonist activity"/>
    <property type="evidence" value="ECO:0007669"/>
    <property type="project" value="TreeGrafter"/>
</dbReference>
<dbReference type="Pfam" id="PF22618">
    <property type="entry name" value="RskA_N"/>
    <property type="match status" value="1"/>
</dbReference>
<dbReference type="EMBL" id="CP001736">
    <property type="protein sequence ID" value="ADB30587.1"/>
    <property type="molecule type" value="Genomic_DNA"/>
</dbReference>
<evidence type="ECO:0000256" key="8">
    <source>
        <dbReference type="ARBA" id="ARBA00023163"/>
    </source>
</evidence>
<dbReference type="KEGG" id="kfl:Kfla_1487"/>
<dbReference type="AlphaFoldDB" id="D2PLF8"/>
<dbReference type="InterPro" id="IPR018764">
    <property type="entry name" value="RskA_C"/>
</dbReference>
<evidence type="ECO:0000256" key="3">
    <source>
        <dbReference type="ARBA" id="ARBA00022475"/>
    </source>
</evidence>
<evidence type="ECO:0000256" key="4">
    <source>
        <dbReference type="ARBA" id="ARBA00022692"/>
    </source>
</evidence>
<reference evidence="13 14" key="2">
    <citation type="journal article" date="2010" name="Stand. Genomic Sci.">
        <title>Complete genome sequence of Kribbella flavida type strain (IFO 14399).</title>
        <authorList>
            <person name="Pukall R."/>
            <person name="Lapidus A."/>
            <person name="Glavina Del Rio T."/>
            <person name="Copeland A."/>
            <person name="Tice H."/>
            <person name="Cheng J.-F."/>
            <person name="Lucas S."/>
            <person name="Chen F."/>
            <person name="Nolan M."/>
            <person name="LaButti K."/>
            <person name="Pati A."/>
            <person name="Ivanova N."/>
            <person name="Mavrommatis K."/>
            <person name="Mikhailova N."/>
            <person name="Pitluck S."/>
            <person name="Bruce D."/>
            <person name="Goodwin L."/>
            <person name="Land M."/>
            <person name="Hauser L."/>
            <person name="Chang Y.-J."/>
            <person name="Jeffries C.D."/>
            <person name="Chen A."/>
            <person name="Palaniappan K."/>
            <person name="Chain P."/>
            <person name="Rohde M."/>
            <person name="Goeker M."/>
            <person name="Bristow J."/>
            <person name="Eisen J.A."/>
            <person name="Markowitz V."/>
            <person name="Hugenholtz P."/>
            <person name="Kyrpides N.C."/>
            <person name="Klenk H.-P."/>
            <person name="Brettin T."/>
        </authorList>
    </citation>
    <scope>NUCLEOTIDE SEQUENCE [LARGE SCALE GENOMIC DNA]</scope>
    <source>
        <strain evidence="14">DSM 17836 / JCM 10339 / NBRC 14399</strain>
    </source>
</reference>
<keyword evidence="5" id="KW-1133">Transmembrane helix</keyword>
<dbReference type="Pfam" id="PF10099">
    <property type="entry name" value="RskA_C"/>
    <property type="match status" value="1"/>
</dbReference>
<evidence type="ECO:0000313" key="14">
    <source>
        <dbReference type="Proteomes" id="UP000007967"/>
    </source>
</evidence>
<dbReference type="RefSeq" id="WP_012919143.1">
    <property type="nucleotide sequence ID" value="NC_013729.1"/>
</dbReference>
<evidence type="ECO:0000256" key="5">
    <source>
        <dbReference type="ARBA" id="ARBA00022989"/>
    </source>
</evidence>
<keyword evidence="14" id="KW-1185">Reference proteome</keyword>
<evidence type="ECO:0000256" key="2">
    <source>
        <dbReference type="ARBA" id="ARBA00004236"/>
    </source>
</evidence>
<keyword evidence="3" id="KW-1003">Cell membrane</keyword>
<keyword evidence="6" id="KW-0805">Transcription regulation</keyword>
<evidence type="ECO:0000313" key="13">
    <source>
        <dbReference type="EMBL" id="ADB30587.1"/>
    </source>
</evidence>
<dbReference type="Gene3D" id="1.10.10.1320">
    <property type="entry name" value="Anti-sigma factor, zinc-finger domain"/>
    <property type="match status" value="1"/>
</dbReference>
<dbReference type="Proteomes" id="UP000007967">
    <property type="component" value="Chromosome"/>
</dbReference>
<proteinExistence type="predicted"/>
<dbReference type="GO" id="GO:0005886">
    <property type="term" value="C:plasma membrane"/>
    <property type="evidence" value="ECO:0007669"/>
    <property type="project" value="UniProtKB-SubCell"/>
</dbReference>
<evidence type="ECO:0000256" key="6">
    <source>
        <dbReference type="ARBA" id="ARBA00023015"/>
    </source>
</evidence>
<dbReference type="PANTHER" id="PTHR37461:SF1">
    <property type="entry name" value="ANTI-SIGMA-K FACTOR RSKA"/>
    <property type="match status" value="1"/>
</dbReference>
<feature type="domain" description="Anti-sigma K factor RskA C-terminal" evidence="11">
    <location>
        <begin position="104"/>
        <end position="243"/>
    </location>
</feature>
<evidence type="ECO:0000256" key="1">
    <source>
        <dbReference type="ARBA" id="ARBA00004167"/>
    </source>
</evidence>
<dbReference type="STRING" id="479435.Kfla_1487"/>